<evidence type="ECO:0000256" key="1">
    <source>
        <dbReference type="SAM" id="MobiDB-lite"/>
    </source>
</evidence>
<proteinExistence type="predicted"/>
<sequence>MAVVRNPNHPMLVNGLFQSLSQSVSSAPHGNMYGVLQTPSYVQCSGLTGTGNNDFEIQLSTNNVLNNKLEDGSTYMLNGRMIALSDGTPPVVTYSDTSVVKVIDKPAPPPDMINKTYVIGLGHVSHQGEVISHEPERSILLEVTVAHNDWDPVVGREVQIVGSLIDFESNTNFPVVFVSSVSVTSRHKTARGLTASGSGATPSPQTGRNL</sequence>
<feature type="compositionally biased region" description="Polar residues" evidence="1">
    <location>
        <begin position="195"/>
        <end position="210"/>
    </location>
</feature>
<dbReference type="AlphaFoldDB" id="A0A2N5URB6"/>
<dbReference type="Proteomes" id="UP000235392">
    <property type="component" value="Unassembled WGS sequence"/>
</dbReference>
<evidence type="ECO:0000313" key="3">
    <source>
        <dbReference type="Proteomes" id="UP000235392"/>
    </source>
</evidence>
<protein>
    <submittedName>
        <fullName evidence="2">Uncharacterized protein</fullName>
    </submittedName>
</protein>
<name>A0A2N5URB6_9BASI</name>
<organism evidence="2 3">
    <name type="scientific">Puccinia coronata f. sp. avenae</name>
    <dbReference type="NCBI Taxonomy" id="200324"/>
    <lineage>
        <taxon>Eukaryota</taxon>
        <taxon>Fungi</taxon>
        <taxon>Dikarya</taxon>
        <taxon>Basidiomycota</taxon>
        <taxon>Pucciniomycotina</taxon>
        <taxon>Pucciniomycetes</taxon>
        <taxon>Pucciniales</taxon>
        <taxon>Pucciniaceae</taxon>
        <taxon>Puccinia</taxon>
    </lineage>
</organism>
<dbReference type="EMBL" id="PGCI01000105">
    <property type="protein sequence ID" value="PLW40187.1"/>
    <property type="molecule type" value="Genomic_DNA"/>
</dbReference>
<reference evidence="2 3" key="1">
    <citation type="submission" date="2017-11" db="EMBL/GenBank/DDBJ databases">
        <title>De novo assembly and phasing of dikaryotic genomes from two isolates of Puccinia coronata f. sp. avenae, the causal agent of oat crown rust.</title>
        <authorList>
            <person name="Miller M.E."/>
            <person name="Zhang Y."/>
            <person name="Omidvar V."/>
            <person name="Sperschneider J."/>
            <person name="Schwessinger B."/>
            <person name="Raley C."/>
            <person name="Palmer J.M."/>
            <person name="Garnica D."/>
            <person name="Upadhyaya N."/>
            <person name="Rathjen J."/>
            <person name="Taylor J.M."/>
            <person name="Park R.F."/>
            <person name="Dodds P.N."/>
            <person name="Hirsch C.D."/>
            <person name="Kianian S.F."/>
            <person name="Figueroa M."/>
        </authorList>
    </citation>
    <scope>NUCLEOTIDE SEQUENCE [LARGE SCALE GENOMIC DNA]</scope>
    <source>
        <strain evidence="2">12SD80</strain>
    </source>
</reference>
<comment type="caution">
    <text evidence="2">The sequence shown here is derived from an EMBL/GenBank/DDBJ whole genome shotgun (WGS) entry which is preliminary data.</text>
</comment>
<feature type="region of interest" description="Disordered" evidence="1">
    <location>
        <begin position="190"/>
        <end position="210"/>
    </location>
</feature>
<evidence type="ECO:0000313" key="2">
    <source>
        <dbReference type="EMBL" id="PLW40187.1"/>
    </source>
</evidence>
<gene>
    <name evidence="2" type="ORF">PCASD_12291</name>
</gene>
<accession>A0A2N5URB6</accession>